<evidence type="ECO:0000313" key="11">
    <source>
        <dbReference type="Proteomes" id="UP000823927"/>
    </source>
</evidence>
<accession>A0A9D1JS61</accession>
<evidence type="ECO:0000256" key="3">
    <source>
        <dbReference type="ARBA" id="ARBA00023125"/>
    </source>
</evidence>
<organism evidence="10 11">
    <name type="scientific">Candidatus Scybalocola faecigallinarum</name>
    <dbReference type="NCBI Taxonomy" id="2840941"/>
    <lineage>
        <taxon>Bacteria</taxon>
        <taxon>Bacillati</taxon>
        <taxon>Bacillota</taxon>
        <taxon>Clostridia</taxon>
        <taxon>Lachnospirales</taxon>
        <taxon>Lachnospiraceae</taxon>
        <taxon>Lachnospiraceae incertae sedis</taxon>
        <taxon>Candidatus Scybalocola (ex Gilroy et al. 2021)</taxon>
    </lineage>
</organism>
<evidence type="ECO:0000256" key="1">
    <source>
        <dbReference type="ARBA" id="ARBA00018672"/>
    </source>
</evidence>
<evidence type="ECO:0000256" key="6">
    <source>
        <dbReference type="PROSITE-ProRule" id="PRU00169"/>
    </source>
</evidence>
<dbReference type="Gene3D" id="1.10.10.10">
    <property type="entry name" value="Winged helix-like DNA-binding domain superfamily/Winged helix DNA-binding domain"/>
    <property type="match status" value="1"/>
</dbReference>
<keyword evidence="2" id="KW-0805">Transcription regulation</keyword>
<feature type="domain" description="Response regulatory" evidence="8">
    <location>
        <begin position="1"/>
        <end position="104"/>
    </location>
</feature>
<dbReference type="InterPro" id="IPR036388">
    <property type="entry name" value="WH-like_DNA-bd_sf"/>
</dbReference>
<dbReference type="SMART" id="SM00862">
    <property type="entry name" value="Trans_reg_C"/>
    <property type="match status" value="1"/>
</dbReference>
<protein>
    <recommendedName>
        <fullName evidence="1">Stage 0 sporulation protein A homolog</fullName>
    </recommendedName>
</protein>
<dbReference type="InterPro" id="IPR039420">
    <property type="entry name" value="WalR-like"/>
</dbReference>
<dbReference type="Pfam" id="PF00486">
    <property type="entry name" value="Trans_reg_C"/>
    <property type="match status" value="1"/>
</dbReference>
<dbReference type="GO" id="GO:0032993">
    <property type="term" value="C:protein-DNA complex"/>
    <property type="evidence" value="ECO:0007669"/>
    <property type="project" value="TreeGrafter"/>
</dbReference>
<evidence type="ECO:0000256" key="7">
    <source>
        <dbReference type="PROSITE-ProRule" id="PRU01091"/>
    </source>
</evidence>
<name>A0A9D1JS61_9FIRM</name>
<dbReference type="PANTHER" id="PTHR48111:SF43">
    <property type="entry name" value="STAGE 0 SPORULATION PROTEIN A HOMOLOG"/>
    <property type="match status" value="1"/>
</dbReference>
<keyword evidence="4" id="KW-0804">Transcription</keyword>
<dbReference type="InterPro" id="IPR001789">
    <property type="entry name" value="Sig_transdc_resp-reg_receiver"/>
</dbReference>
<dbReference type="InterPro" id="IPR001867">
    <property type="entry name" value="OmpR/PhoB-type_DNA-bd"/>
</dbReference>
<dbReference type="SUPFAM" id="SSF46894">
    <property type="entry name" value="C-terminal effector domain of the bipartite response regulators"/>
    <property type="match status" value="1"/>
</dbReference>
<dbReference type="InterPro" id="IPR016032">
    <property type="entry name" value="Sig_transdc_resp-reg_C-effctor"/>
</dbReference>
<keyword evidence="6" id="KW-0597">Phosphoprotein</keyword>
<dbReference type="Gene3D" id="3.40.50.2300">
    <property type="match status" value="1"/>
</dbReference>
<evidence type="ECO:0000256" key="5">
    <source>
        <dbReference type="ARBA" id="ARBA00024867"/>
    </source>
</evidence>
<dbReference type="PROSITE" id="PS51755">
    <property type="entry name" value="OMPR_PHOB"/>
    <property type="match status" value="1"/>
</dbReference>
<feature type="DNA-binding region" description="OmpR/PhoB-type" evidence="7">
    <location>
        <begin position="109"/>
        <end position="205"/>
    </location>
</feature>
<evidence type="ECO:0000256" key="4">
    <source>
        <dbReference type="ARBA" id="ARBA00023163"/>
    </source>
</evidence>
<dbReference type="PROSITE" id="PS50110">
    <property type="entry name" value="RESPONSE_REGULATORY"/>
    <property type="match status" value="1"/>
</dbReference>
<dbReference type="SUPFAM" id="SSF52172">
    <property type="entry name" value="CheY-like"/>
    <property type="match status" value="1"/>
</dbReference>
<comment type="caution">
    <text evidence="10">The sequence shown here is derived from an EMBL/GenBank/DDBJ whole genome shotgun (WGS) entry which is preliminary data.</text>
</comment>
<dbReference type="GO" id="GO:0000976">
    <property type="term" value="F:transcription cis-regulatory region binding"/>
    <property type="evidence" value="ECO:0007669"/>
    <property type="project" value="TreeGrafter"/>
</dbReference>
<feature type="domain" description="OmpR/PhoB-type" evidence="9">
    <location>
        <begin position="109"/>
        <end position="205"/>
    </location>
</feature>
<evidence type="ECO:0000259" key="9">
    <source>
        <dbReference type="PROSITE" id="PS51755"/>
    </source>
</evidence>
<proteinExistence type="predicted"/>
<dbReference type="AlphaFoldDB" id="A0A9D1JS61"/>
<dbReference type="CDD" id="cd00383">
    <property type="entry name" value="trans_reg_C"/>
    <property type="match status" value="1"/>
</dbReference>
<comment type="function">
    <text evidence="5">May play the central regulatory role in sporulation. It may be an element of the effector pathway responsible for the activation of sporulation genes in response to nutritional stress. Spo0A may act in concert with spo0H (a sigma factor) to control the expression of some genes that are critical to the sporulation process.</text>
</comment>
<sequence length="211" mass="24234">MERILIIEDDPVVYEELKKLLRANGYMPTDTLPCDLALLDINLPGKNGFELCRELRRDHATPVIFLTARESVEDELLAFGVGADDFIRKPYHSSVLLARMARLLHRPGQNGLSCGDLVLNLGDMTLELKGKRTGLTKNETRIMACLMEHKMCTRQALVEDLWQKQLYIDENTLYVNINRLREKLKLIDAGDRIRTVRGIGYRLWEGDDHEL</sequence>
<dbReference type="Pfam" id="PF00072">
    <property type="entry name" value="Response_reg"/>
    <property type="match status" value="1"/>
</dbReference>
<evidence type="ECO:0000259" key="8">
    <source>
        <dbReference type="PROSITE" id="PS50110"/>
    </source>
</evidence>
<dbReference type="GO" id="GO:0006355">
    <property type="term" value="P:regulation of DNA-templated transcription"/>
    <property type="evidence" value="ECO:0007669"/>
    <property type="project" value="InterPro"/>
</dbReference>
<feature type="modified residue" description="4-aspartylphosphate" evidence="6">
    <location>
        <position position="40"/>
    </location>
</feature>
<dbReference type="CDD" id="cd17574">
    <property type="entry name" value="REC_OmpR"/>
    <property type="match status" value="1"/>
</dbReference>
<dbReference type="EMBL" id="DVIT01000065">
    <property type="protein sequence ID" value="HIS48868.1"/>
    <property type="molecule type" value="Genomic_DNA"/>
</dbReference>
<evidence type="ECO:0000256" key="2">
    <source>
        <dbReference type="ARBA" id="ARBA00023015"/>
    </source>
</evidence>
<reference evidence="10" key="1">
    <citation type="submission" date="2020-10" db="EMBL/GenBank/DDBJ databases">
        <authorList>
            <person name="Gilroy R."/>
        </authorList>
    </citation>
    <scope>NUCLEOTIDE SEQUENCE</scope>
    <source>
        <strain evidence="10">CHK178-757</strain>
    </source>
</reference>
<reference evidence="10" key="2">
    <citation type="journal article" date="2021" name="PeerJ">
        <title>Extensive microbial diversity within the chicken gut microbiome revealed by metagenomics and culture.</title>
        <authorList>
            <person name="Gilroy R."/>
            <person name="Ravi A."/>
            <person name="Getino M."/>
            <person name="Pursley I."/>
            <person name="Horton D.L."/>
            <person name="Alikhan N.F."/>
            <person name="Baker D."/>
            <person name="Gharbi K."/>
            <person name="Hall N."/>
            <person name="Watson M."/>
            <person name="Adriaenssens E.M."/>
            <person name="Foster-Nyarko E."/>
            <person name="Jarju S."/>
            <person name="Secka A."/>
            <person name="Antonio M."/>
            <person name="Oren A."/>
            <person name="Chaudhuri R.R."/>
            <person name="La Ragione R."/>
            <person name="Hildebrand F."/>
            <person name="Pallen M.J."/>
        </authorList>
    </citation>
    <scope>NUCLEOTIDE SEQUENCE</scope>
    <source>
        <strain evidence="10">CHK178-757</strain>
    </source>
</reference>
<dbReference type="PANTHER" id="PTHR48111">
    <property type="entry name" value="REGULATOR OF RPOS"/>
    <property type="match status" value="1"/>
</dbReference>
<gene>
    <name evidence="10" type="ORF">IAB46_15210</name>
</gene>
<dbReference type="GO" id="GO:0000156">
    <property type="term" value="F:phosphorelay response regulator activity"/>
    <property type="evidence" value="ECO:0007669"/>
    <property type="project" value="TreeGrafter"/>
</dbReference>
<dbReference type="SMART" id="SM00448">
    <property type="entry name" value="REC"/>
    <property type="match status" value="1"/>
</dbReference>
<dbReference type="GO" id="GO:0005829">
    <property type="term" value="C:cytosol"/>
    <property type="evidence" value="ECO:0007669"/>
    <property type="project" value="TreeGrafter"/>
</dbReference>
<evidence type="ECO:0000313" key="10">
    <source>
        <dbReference type="EMBL" id="HIS48868.1"/>
    </source>
</evidence>
<keyword evidence="3 7" id="KW-0238">DNA-binding</keyword>
<dbReference type="InterPro" id="IPR011006">
    <property type="entry name" value="CheY-like_superfamily"/>
</dbReference>
<dbReference type="Proteomes" id="UP000823927">
    <property type="component" value="Unassembled WGS sequence"/>
</dbReference>